<accession>X1HLI0</accession>
<evidence type="ECO:0000313" key="1">
    <source>
        <dbReference type="EMBL" id="GAH46163.1"/>
    </source>
</evidence>
<gene>
    <name evidence="1" type="ORF">S03H2_14887</name>
</gene>
<reference evidence="1" key="1">
    <citation type="journal article" date="2014" name="Front. Microbiol.">
        <title>High frequency of phylogenetically diverse reductive dehalogenase-homologous genes in deep subseafloor sedimentary metagenomes.</title>
        <authorList>
            <person name="Kawai M."/>
            <person name="Futagami T."/>
            <person name="Toyoda A."/>
            <person name="Takaki Y."/>
            <person name="Nishi S."/>
            <person name="Hori S."/>
            <person name="Arai W."/>
            <person name="Tsubouchi T."/>
            <person name="Morono Y."/>
            <person name="Uchiyama I."/>
            <person name="Ito T."/>
            <person name="Fujiyama A."/>
            <person name="Inagaki F."/>
            <person name="Takami H."/>
        </authorList>
    </citation>
    <scope>NUCLEOTIDE SEQUENCE</scope>
    <source>
        <strain evidence="1">Expedition CK06-06</strain>
    </source>
</reference>
<dbReference type="EMBL" id="BARU01007560">
    <property type="protein sequence ID" value="GAH46163.1"/>
    <property type="molecule type" value="Genomic_DNA"/>
</dbReference>
<protein>
    <submittedName>
        <fullName evidence="1">Uncharacterized protein</fullName>
    </submittedName>
</protein>
<dbReference type="AlphaFoldDB" id="X1HLI0"/>
<comment type="caution">
    <text evidence="1">The sequence shown here is derived from an EMBL/GenBank/DDBJ whole genome shotgun (WGS) entry which is preliminary data.</text>
</comment>
<proteinExistence type="predicted"/>
<organism evidence="1">
    <name type="scientific">marine sediment metagenome</name>
    <dbReference type="NCBI Taxonomy" id="412755"/>
    <lineage>
        <taxon>unclassified sequences</taxon>
        <taxon>metagenomes</taxon>
        <taxon>ecological metagenomes</taxon>
    </lineage>
</organism>
<name>X1HLI0_9ZZZZ</name>
<sequence>MTRKGIVRKGVLSVHKDQRFGEFCVSWRYLPSAGVYVITLQKGKSIIKHAHQTTKAKALKRITQYKRSVKGWKRSIY</sequence>